<evidence type="ECO:0000256" key="3">
    <source>
        <dbReference type="ARBA" id="ARBA00023125"/>
    </source>
</evidence>
<dbReference type="SMART" id="SM00906">
    <property type="entry name" value="Fungal_trans"/>
    <property type="match status" value="1"/>
</dbReference>
<feature type="domain" description="Xylanolytic transcriptional activator regulatory" evidence="7">
    <location>
        <begin position="289"/>
        <end position="358"/>
    </location>
</feature>
<dbReference type="AlphaFoldDB" id="A0A017SA69"/>
<dbReference type="PANTHER" id="PTHR47171">
    <property type="entry name" value="FARA-RELATED"/>
    <property type="match status" value="1"/>
</dbReference>
<dbReference type="InterPro" id="IPR001138">
    <property type="entry name" value="Zn2Cys6_DnaBD"/>
</dbReference>
<feature type="region of interest" description="Disordered" evidence="6">
    <location>
        <begin position="36"/>
        <end position="86"/>
    </location>
</feature>
<dbReference type="GO" id="GO:0003677">
    <property type="term" value="F:DNA binding"/>
    <property type="evidence" value="ECO:0007669"/>
    <property type="project" value="UniProtKB-KW"/>
</dbReference>
<keyword evidence="3" id="KW-0238">DNA-binding</keyword>
<dbReference type="InterPro" id="IPR052073">
    <property type="entry name" value="Amide_Lactam_Regulators"/>
</dbReference>
<protein>
    <submittedName>
        <fullName evidence="8">Fungal-specific transcription factor</fullName>
    </submittedName>
</protein>
<sequence>MEITWVANTPQTRTRSRAPRACTSCQRKKKRCNHFWTQLGTEPSQSPRLNDKNRHHDNQTQQPTSEQKQSPLAIPGPSAGGGLQRFVGDLNPEAVIRERLDGPSSKPLRDRIGLWISSAGQDGIDADENAYGRQQRPPSGIEIPFTASLSPQQPIATFLQQRYAAALQSCERLPLSTRDRLIPVYFSRVNHILPLLDKDFFLKAHSDGTASIFLERALCLVAAKDQTAGPALRLTIDGPVLSSRKFCTEIYKGLSAAMNAGLESDRITVIRILALMSLHCEGYEGGEAASMNICQAIHQAQTAGLHLNRPGRAPGDSLSKLFWCLWTLDKMHASIGGRPIILADRDIGIEKPDLKSSAPRSAFDVWLAISDLLSTVISFYRPSADHNIGWEDNFPTFEQIVGDHMQDDLDFTTLGILELYYHAVGILSCRPKLSNRSDGLEPSYVRQGLASVRINSIVASECSQNLPPLPVAPYALSLSMGVSYQQFRSSKLITHFNRAKRGLEACCALLEGLGTYWYSAEAMARLGRKALHHIEGLKPETRGHGFESEKHNSADKVSDFTIPASAPVMARPSYHHPNDLASSGEVAPCEDLATTSAQDLSRLESFGMGEPDVSGNGSFADIDMLFGDFLDLSLPTNFWDPVFFTEKGYNDGAD</sequence>
<evidence type="ECO:0000256" key="4">
    <source>
        <dbReference type="ARBA" id="ARBA00023163"/>
    </source>
</evidence>
<dbReference type="PANTHER" id="PTHR47171:SF6">
    <property type="entry name" value="SPECIFIC TRANSCRIPTION FACTOR, PUTATIVE (AFU_ORTHOLOGUE AFUA_2G06130)-RELATED"/>
    <property type="match status" value="1"/>
</dbReference>
<evidence type="ECO:0000256" key="5">
    <source>
        <dbReference type="ARBA" id="ARBA00023242"/>
    </source>
</evidence>
<feature type="compositionally biased region" description="Polar residues" evidence="6">
    <location>
        <begin position="36"/>
        <end position="48"/>
    </location>
</feature>
<dbReference type="OrthoDB" id="10031947at2759"/>
<keyword evidence="9" id="KW-1185">Reference proteome</keyword>
<proteinExistence type="predicted"/>
<feature type="compositionally biased region" description="Basic and acidic residues" evidence="6">
    <location>
        <begin position="49"/>
        <end position="58"/>
    </location>
</feature>
<feature type="region of interest" description="Disordered" evidence="6">
    <location>
        <begin position="1"/>
        <end position="22"/>
    </location>
</feature>
<dbReference type="GO" id="GO:0000981">
    <property type="term" value="F:DNA-binding transcription factor activity, RNA polymerase II-specific"/>
    <property type="evidence" value="ECO:0007669"/>
    <property type="project" value="InterPro"/>
</dbReference>
<evidence type="ECO:0000256" key="2">
    <source>
        <dbReference type="ARBA" id="ARBA00023015"/>
    </source>
</evidence>
<evidence type="ECO:0000259" key="7">
    <source>
        <dbReference type="SMART" id="SM00906"/>
    </source>
</evidence>
<dbReference type="CDD" id="cd00067">
    <property type="entry name" value="GAL4"/>
    <property type="match status" value="1"/>
</dbReference>
<dbReference type="InterPro" id="IPR007219">
    <property type="entry name" value="XnlR_reg_dom"/>
</dbReference>
<dbReference type="EMBL" id="KK088429">
    <property type="protein sequence ID" value="EYE93842.1"/>
    <property type="molecule type" value="Genomic_DNA"/>
</dbReference>
<reference evidence="9" key="1">
    <citation type="journal article" date="2014" name="Nat. Commun.">
        <title>Genomic adaptations of the halophilic Dead Sea filamentous fungus Eurotium rubrum.</title>
        <authorList>
            <person name="Kis-Papo T."/>
            <person name="Weig A.R."/>
            <person name="Riley R."/>
            <person name="Persoh D."/>
            <person name="Salamov A."/>
            <person name="Sun H."/>
            <person name="Lipzen A."/>
            <person name="Wasser S.P."/>
            <person name="Rambold G."/>
            <person name="Grigoriev I.V."/>
            <person name="Nevo E."/>
        </authorList>
    </citation>
    <scope>NUCLEOTIDE SEQUENCE [LARGE SCALE GENOMIC DNA]</scope>
    <source>
        <strain evidence="9">CBS 135680</strain>
    </source>
</reference>
<keyword evidence="2" id="KW-0805">Transcription regulation</keyword>
<evidence type="ECO:0000313" key="8">
    <source>
        <dbReference type="EMBL" id="EYE93842.1"/>
    </source>
</evidence>
<feature type="compositionally biased region" description="Polar residues" evidence="6">
    <location>
        <begin position="59"/>
        <end position="70"/>
    </location>
</feature>
<evidence type="ECO:0000313" key="9">
    <source>
        <dbReference type="Proteomes" id="UP000019804"/>
    </source>
</evidence>
<evidence type="ECO:0000256" key="1">
    <source>
        <dbReference type="ARBA" id="ARBA00022833"/>
    </source>
</evidence>
<dbReference type="GeneID" id="63697389"/>
<feature type="compositionally biased region" description="Polar residues" evidence="6">
    <location>
        <begin position="1"/>
        <end position="13"/>
    </location>
</feature>
<dbReference type="Pfam" id="PF04082">
    <property type="entry name" value="Fungal_trans"/>
    <property type="match status" value="1"/>
</dbReference>
<dbReference type="GO" id="GO:0006351">
    <property type="term" value="P:DNA-templated transcription"/>
    <property type="evidence" value="ECO:0007669"/>
    <property type="project" value="InterPro"/>
</dbReference>
<keyword evidence="4" id="KW-0804">Transcription</keyword>
<evidence type="ECO:0000256" key="6">
    <source>
        <dbReference type="SAM" id="MobiDB-lite"/>
    </source>
</evidence>
<name>A0A017SA69_ASPRC</name>
<organism evidence="8 9">
    <name type="scientific">Aspergillus ruber (strain CBS 135680)</name>
    <dbReference type="NCBI Taxonomy" id="1388766"/>
    <lineage>
        <taxon>Eukaryota</taxon>
        <taxon>Fungi</taxon>
        <taxon>Dikarya</taxon>
        <taxon>Ascomycota</taxon>
        <taxon>Pezizomycotina</taxon>
        <taxon>Eurotiomycetes</taxon>
        <taxon>Eurotiomycetidae</taxon>
        <taxon>Eurotiales</taxon>
        <taxon>Aspergillaceae</taxon>
        <taxon>Aspergillus</taxon>
        <taxon>Aspergillus subgen. Aspergillus</taxon>
    </lineage>
</organism>
<keyword evidence="1" id="KW-0862">Zinc</keyword>
<dbReference type="CDD" id="cd12148">
    <property type="entry name" value="fungal_TF_MHR"/>
    <property type="match status" value="1"/>
</dbReference>
<dbReference type="RefSeq" id="XP_040637530.1">
    <property type="nucleotide sequence ID" value="XM_040782265.1"/>
</dbReference>
<gene>
    <name evidence="8" type="ORF">EURHEDRAFT_413834</name>
</gene>
<dbReference type="GO" id="GO:0008270">
    <property type="term" value="F:zinc ion binding"/>
    <property type="evidence" value="ECO:0007669"/>
    <property type="project" value="InterPro"/>
</dbReference>
<keyword evidence="5" id="KW-0539">Nucleus</keyword>
<dbReference type="Proteomes" id="UP000019804">
    <property type="component" value="Unassembled WGS sequence"/>
</dbReference>
<dbReference type="STRING" id="1388766.A0A017SA69"/>
<accession>A0A017SA69</accession>
<dbReference type="HOGENOM" id="CLU_015361_0_0_1"/>